<organism evidence="2 3">
    <name type="scientific">Tigheibacillus halophilus</name>
    <dbReference type="NCBI Taxonomy" id="361280"/>
    <lineage>
        <taxon>Bacteria</taxon>
        <taxon>Bacillati</taxon>
        <taxon>Bacillota</taxon>
        <taxon>Bacilli</taxon>
        <taxon>Bacillales</taxon>
        <taxon>Bacillaceae</taxon>
        <taxon>Tigheibacillus</taxon>
    </lineage>
</organism>
<keyword evidence="3" id="KW-1185">Reference proteome</keyword>
<sequence>MSYEKVLQVKTCVIIGTKQTLKAMKNDEVSSVFLAEDADIHIIQKVARLAEKLGIPCERVASMEKLGRACGIDVGAAAVAVKKAGF</sequence>
<proteinExistence type="predicted"/>
<accession>A0ABU5C6C7</accession>
<reference evidence="2 3" key="1">
    <citation type="submission" date="2023-10" db="EMBL/GenBank/DDBJ databases">
        <title>Virgibacillus halophilus 5B73C genome.</title>
        <authorList>
            <person name="Miliotis G."/>
            <person name="Sengupta P."/>
            <person name="Hameed A."/>
            <person name="Chuvochina M."/>
            <person name="Mcdonagh F."/>
            <person name="Simpson A.C."/>
            <person name="Singh N.K."/>
            <person name="Rekha P.D."/>
            <person name="Raman K."/>
            <person name="Hugenholtz P."/>
            <person name="Venkateswaran K."/>
        </authorList>
    </citation>
    <scope>NUCLEOTIDE SEQUENCE [LARGE SCALE GENOMIC DNA]</scope>
    <source>
        <strain evidence="2 3">5B73C</strain>
    </source>
</reference>
<evidence type="ECO:0000259" key="1">
    <source>
        <dbReference type="Pfam" id="PF01248"/>
    </source>
</evidence>
<dbReference type="InterPro" id="IPR029064">
    <property type="entry name" value="Ribosomal_eL30-like_sf"/>
</dbReference>
<gene>
    <name evidence="2" type="ORF">RWE15_11100</name>
</gene>
<protein>
    <submittedName>
        <fullName evidence="2">Ribosomal L7Ae/L30e/S12e/Gadd45 family protein</fullName>
    </submittedName>
</protein>
<dbReference type="Gene3D" id="3.30.1330.30">
    <property type="match status" value="1"/>
</dbReference>
<comment type="caution">
    <text evidence="2">The sequence shown here is derived from an EMBL/GenBank/DDBJ whole genome shotgun (WGS) entry which is preliminary data.</text>
</comment>
<dbReference type="Pfam" id="PF01248">
    <property type="entry name" value="Ribosomal_L7Ae"/>
    <property type="match status" value="1"/>
</dbReference>
<evidence type="ECO:0000313" key="3">
    <source>
        <dbReference type="Proteomes" id="UP001281447"/>
    </source>
</evidence>
<name>A0ABU5C6C7_9BACI</name>
<dbReference type="SUPFAM" id="SSF55315">
    <property type="entry name" value="L30e-like"/>
    <property type="match status" value="1"/>
</dbReference>
<dbReference type="InterPro" id="IPR004038">
    <property type="entry name" value="Ribosomal_eL8/eL30/eS12/Gad45"/>
</dbReference>
<dbReference type="Proteomes" id="UP001281447">
    <property type="component" value="Unassembled WGS sequence"/>
</dbReference>
<dbReference type="EMBL" id="JAWDIP010000003">
    <property type="protein sequence ID" value="MDY0394883.1"/>
    <property type="molecule type" value="Genomic_DNA"/>
</dbReference>
<evidence type="ECO:0000313" key="2">
    <source>
        <dbReference type="EMBL" id="MDY0394883.1"/>
    </source>
</evidence>
<feature type="domain" description="Ribosomal protein eL8/eL30/eS12/Gadd45" evidence="1">
    <location>
        <begin position="7"/>
        <end position="85"/>
    </location>
</feature>